<gene>
    <name evidence="7 9" type="primary">ackA</name>
    <name evidence="9" type="ORF">SAPIS_v1c08860</name>
</gene>
<evidence type="ECO:0000313" key="10">
    <source>
        <dbReference type="Proteomes" id="UP000018550"/>
    </source>
</evidence>
<dbReference type="RefSeq" id="WP_023790106.1">
    <property type="nucleotide sequence ID" value="NC_022998.1"/>
</dbReference>
<sequence length="396" mass="44359">MILIVNAGSSSIKFKLFDTSNLNNPISIVEGIAERINVDGRLIIKTKTDKFEFDDSMKNHDDAVQSILVRFKELNLIKDFDDIKGIGFRVVHGGNKILRSVELTEENKKIIEENIKLAPLHNPGALTAITAFEKKLGRAKLVGCFDTAFHQTMPRENYLYATPYSWFKDFSLRKYGFHGISYQYITEKMSEVLKKDKENLNLIVCHLGNGASMCCIKEGKSFDTTMGLTPLAGLIMGTRTGDIDPSILQYMAKQLDKNVEEITDILNKKSGILGLSGISSDMRDITEAIQNGDKQATMALDLYTQKIADFIIKYTNQLNGSVDAIVFTAGIGENAADVRSGVIDKINIIPLDIDEDQNLKSYDEHLEISSAKSLYKILKMRTDEELMICKETLKFL</sequence>
<dbReference type="SUPFAM" id="SSF53067">
    <property type="entry name" value="Actin-like ATPase domain"/>
    <property type="match status" value="2"/>
</dbReference>
<dbReference type="InterPro" id="IPR043129">
    <property type="entry name" value="ATPase_NBD"/>
</dbReference>
<dbReference type="PROSITE" id="PS01076">
    <property type="entry name" value="ACETATE_KINASE_2"/>
    <property type="match status" value="1"/>
</dbReference>
<dbReference type="GO" id="GO:0005524">
    <property type="term" value="F:ATP binding"/>
    <property type="evidence" value="ECO:0007669"/>
    <property type="project" value="UniProtKB-KW"/>
</dbReference>
<comment type="subcellular location">
    <subcellularLocation>
        <location evidence="7">Cytoplasm</location>
    </subcellularLocation>
</comment>
<evidence type="ECO:0000256" key="5">
    <source>
        <dbReference type="ARBA" id="ARBA00022777"/>
    </source>
</evidence>
<dbReference type="PIRSF" id="PIRSF000722">
    <property type="entry name" value="Acetate_prop_kin"/>
    <property type="match status" value="1"/>
</dbReference>
<protein>
    <recommendedName>
        <fullName evidence="7">Acetate kinase</fullName>
        <ecNumber evidence="7">2.7.2.1</ecNumber>
    </recommendedName>
    <alternativeName>
        <fullName evidence="7">Acetokinase</fullName>
    </alternativeName>
</protein>
<dbReference type="Gene3D" id="3.30.420.40">
    <property type="match status" value="2"/>
</dbReference>
<feature type="binding site" evidence="7">
    <location>
        <begin position="330"/>
        <end position="334"/>
    </location>
    <ligand>
        <name>ATP</name>
        <dbReference type="ChEBI" id="CHEBI:30616"/>
    </ligand>
</feature>
<keyword evidence="3 7" id="KW-0479">Metal-binding</keyword>
<evidence type="ECO:0000256" key="2">
    <source>
        <dbReference type="ARBA" id="ARBA00022679"/>
    </source>
</evidence>
<dbReference type="Proteomes" id="UP000018550">
    <property type="component" value="Chromosome"/>
</dbReference>
<reference evidence="9 10" key="1">
    <citation type="journal article" date="2014" name="Genome Announc.">
        <title>Complete Genome Sequence of Spiroplasma apis B31T (ATCC 33834), a Bacterium Associated with May Disease of Honeybees (Apis mellifera).</title>
        <authorList>
            <person name="Ku C."/>
            <person name="Lo W.S."/>
            <person name="Chen L.L."/>
            <person name="Kuo C.H."/>
        </authorList>
    </citation>
    <scope>NUCLEOTIDE SEQUENCE [LARGE SCALE GENOMIC DNA]</scope>
    <source>
        <strain evidence="9">B31</strain>
    </source>
</reference>
<keyword evidence="4 7" id="KW-0547">Nucleotide-binding</keyword>
<keyword evidence="10" id="KW-1185">Reference proteome</keyword>
<dbReference type="PRINTS" id="PR00471">
    <property type="entry name" value="ACETATEKNASE"/>
</dbReference>
<feature type="binding site" evidence="7">
    <location>
        <position position="384"/>
    </location>
    <ligand>
        <name>Mg(2+)</name>
        <dbReference type="ChEBI" id="CHEBI:18420"/>
    </ligand>
</feature>
<dbReference type="AlphaFoldDB" id="V5RKT6"/>
<feature type="binding site" evidence="7">
    <location>
        <begin position="281"/>
        <end position="283"/>
    </location>
    <ligand>
        <name>ATP</name>
        <dbReference type="ChEBI" id="CHEBI:30616"/>
    </ligand>
</feature>
<evidence type="ECO:0000256" key="1">
    <source>
        <dbReference type="ARBA" id="ARBA00008748"/>
    </source>
</evidence>
<comment type="pathway">
    <text evidence="7">Metabolic intermediate biosynthesis; acetyl-CoA biosynthesis; acetyl-CoA from acetate: step 1/2.</text>
</comment>
<dbReference type="HOGENOM" id="CLU_020352_0_1_14"/>
<dbReference type="HAMAP" id="MF_00020">
    <property type="entry name" value="Acetate_kinase"/>
    <property type="match status" value="1"/>
</dbReference>
<dbReference type="InterPro" id="IPR023865">
    <property type="entry name" value="Aliphatic_acid_kinase_CS"/>
</dbReference>
<keyword evidence="2 7" id="KW-0808">Transferase</keyword>
<comment type="similarity">
    <text evidence="1 7 8">Belongs to the acetokinase family.</text>
</comment>
<dbReference type="OrthoDB" id="9802453at2"/>
<keyword evidence="7" id="KW-0460">Magnesium</keyword>
<feature type="binding site" evidence="7">
    <location>
        <position position="89"/>
    </location>
    <ligand>
        <name>substrate</name>
    </ligand>
</feature>
<dbReference type="GO" id="GO:0005737">
    <property type="term" value="C:cytoplasm"/>
    <property type="evidence" value="ECO:0007669"/>
    <property type="project" value="UniProtKB-SubCell"/>
</dbReference>
<feature type="site" description="Transition state stabilizer" evidence="7">
    <location>
        <position position="178"/>
    </location>
</feature>
<dbReference type="PATRIC" id="fig|1276258.3.peg.908"/>
<dbReference type="PROSITE" id="PS01075">
    <property type="entry name" value="ACETATE_KINASE_1"/>
    <property type="match status" value="1"/>
</dbReference>
<keyword evidence="5 7" id="KW-0418">Kinase</keyword>
<dbReference type="NCBIfam" id="TIGR00016">
    <property type="entry name" value="ackA"/>
    <property type="match status" value="1"/>
</dbReference>
<dbReference type="GO" id="GO:0000287">
    <property type="term" value="F:magnesium ion binding"/>
    <property type="evidence" value="ECO:0007669"/>
    <property type="project" value="UniProtKB-UniRule"/>
</dbReference>
<feature type="binding site" evidence="7">
    <location>
        <position position="13"/>
    </location>
    <ligand>
        <name>ATP</name>
        <dbReference type="ChEBI" id="CHEBI:30616"/>
    </ligand>
</feature>
<dbReference type="EMBL" id="CP006682">
    <property type="protein sequence ID" value="AHB36731.1"/>
    <property type="molecule type" value="Genomic_DNA"/>
</dbReference>
<dbReference type="GO" id="GO:0006085">
    <property type="term" value="P:acetyl-CoA biosynthetic process"/>
    <property type="evidence" value="ECO:0007669"/>
    <property type="project" value="UniProtKB-UniRule"/>
</dbReference>
<dbReference type="EC" id="2.7.2.1" evidence="7"/>
<dbReference type="GO" id="GO:0008776">
    <property type="term" value="F:acetate kinase activity"/>
    <property type="evidence" value="ECO:0007669"/>
    <property type="project" value="UniProtKB-UniRule"/>
</dbReference>
<evidence type="ECO:0000313" key="9">
    <source>
        <dbReference type="EMBL" id="AHB36731.1"/>
    </source>
</evidence>
<keyword evidence="7" id="KW-0963">Cytoplasm</keyword>
<comment type="cofactor">
    <cofactor evidence="7">
        <name>Mg(2+)</name>
        <dbReference type="ChEBI" id="CHEBI:18420"/>
    </cofactor>
    <cofactor evidence="7">
        <name>Mn(2+)</name>
        <dbReference type="ChEBI" id="CHEBI:29035"/>
    </cofactor>
    <text evidence="7">Mg(2+). Can also accept Mn(2+).</text>
</comment>
<feature type="site" description="Transition state stabilizer" evidence="7">
    <location>
        <position position="239"/>
    </location>
</feature>
<dbReference type="UniPathway" id="UPA00340">
    <property type="reaction ID" value="UER00458"/>
</dbReference>
<dbReference type="PANTHER" id="PTHR21060:SF15">
    <property type="entry name" value="ACETATE KINASE-RELATED"/>
    <property type="match status" value="1"/>
</dbReference>
<evidence type="ECO:0000256" key="7">
    <source>
        <dbReference type="HAMAP-Rule" id="MF_00020"/>
    </source>
</evidence>
<dbReference type="STRING" id="1276258.SAPIS_v1c08860"/>
<feature type="active site" description="Proton donor/acceptor" evidence="7">
    <location>
        <position position="146"/>
    </location>
</feature>
<dbReference type="GO" id="GO:0006083">
    <property type="term" value="P:acetate metabolic process"/>
    <property type="evidence" value="ECO:0007669"/>
    <property type="project" value="TreeGrafter"/>
</dbReference>
<dbReference type="InterPro" id="IPR004372">
    <property type="entry name" value="Ac/propionate_kinase"/>
</dbReference>
<name>V5RKT6_SPIAP</name>
<dbReference type="PANTHER" id="PTHR21060">
    <property type="entry name" value="ACETATE KINASE"/>
    <property type="match status" value="1"/>
</dbReference>
<comment type="subunit">
    <text evidence="7">Homodimer.</text>
</comment>
<evidence type="ECO:0000256" key="8">
    <source>
        <dbReference type="RuleBase" id="RU003835"/>
    </source>
</evidence>
<dbReference type="Pfam" id="PF00871">
    <property type="entry name" value="Acetate_kinase"/>
    <property type="match status" value="1"/>
</dbReference>
<proteinExistence type="inferred from homology"/>
<accession>V5RKT6</accession>
<dbReference type="CDD" id="cd24010">
    <property type="entry name" value="ASKHA_NBD_AcK_PK"/>
    <property type="match status" value="1"/>
</dbReference>
<evidence type="ECO:0000256" key="3">
    <source>
        <dbReference type="ARBA" id="ARBA00022723"/>
    </source>
</evidence>
<comment type="function">
    <text evidence="7">Catalyzes the formation of acetyl phosphate from acetate and ATP. Can also catalyze the reverse reaction.</text>
</comment>
<dbReference type="InterPro" id="IPR000890">
    <property type="entry name" value="Aliphatic_acid_kin_short-chain"/>
</dbReference>
<evidence type="ECO:0000256" key="4">
    <source>
        <dbReference type="ARBA" id="ARBA00022741"/>
    </source>
</evidence>
<evidence type="ECO:0000256" key="6">
    <source>
        <dbReference type="ARBA" id="ARBA00022840"/>
    </source>
</evidence>
<keyword evidence="6 7" id="KW-0067">ATP-binding</keyword>
<comment type="catalytic activity">
    <reaction evidence="7">
        <text>acetate + ATP = acetyl phosphate + ADP</text>
        <dbReference type="Rhea" id="RHEA:11352"/>
        <dbReference type="ChEBI" id="CHEBI:22191"/>
        <dbReference type="ChEBI" id="CHEBI:30089"/>
        <dbReference type="ChEBI" id="CHEBI:30616"/>
        <dbReference type="ChEBI" id="CHEBI:456216"/>
        <dbReference type="EC" id="2.7.2.1"/>
    </reaction>
</comment>
<dbReference type="eggNOG" id="COG0282">
    <property type="taxonomic scope" value="Bacteria"/>
</dbReference>
<feature type="binding site" evidence="7">
    <location>
        <position position="6"/>
    </location>
    <ligand>
        <name>Mg(2+)</name>
        <dbReference type="ChEBI" id="CHEBI:18420"/>
    </ligand>
</feature>
<organism evidence="9 10">
    <name type="scientific">Spiroplasma apis B31</name>
    <dbReference type="NCBI Taxonomy" id="1276258"/>
    <lineage>
        <taxon>Bacteria</taxon>
        <taxon>Bacillati</taxon>
        <taxon>Mycoplasmatota</taxon>
        <taxon>Mollicutes</taxon>
        <taxon>Entomoplasmatales</taxon>
        <taxon>Spiroplasmataceae</taxon>
        <taxon>Spiroplasma</taxon>
    </lineage>
</organism>
<feature type="binding site" evidence="7">
    <location>
        <begin position="206"/>
        <end position="210"/>
    </location>
    <ligand>
        <name>ATP</name>
        <dbReference type="ChEBI" id="CHEBI:30616"/>
    </ligand>
</feature>
<dbReference type="KEGG" id="sapi:SAPIS_v1c08860"/>